<dbReference type="SUPFAM" id="SSF52518">
    <property type="entry name" value="Thiamin diphosphate-binding fold (THDP-binding)"/>
    <property type="match status" value="2"/>
</dbReference>
<feature type="domain" description="Menaquinone biosynthesis protein MenD middle" evidence="9">
    <location>
        <begin position="198"/>
        <end position="404"/>
    </location>
</feature>
<evidence type="ECO:0000256" key="3">
    <source>
        <dbReference type="ARBA" id="ARBA00022723"/>
    </source>
</evidence>
<evidence type="ECO:0000256" key="1">
    <source>
        <dbReference type="ARBA" id="ARBA00022428"/>
    </source>
</evidence>
<dbReference type="InterPro" id="IPR029061">
    <property type="entry name" value="THDP-binding"/>
</dbReference>
<evidence type="ECO:0000256" key="6">
    <source>
        <dbReference type="ARBA" id="ARBA00023211"/>
    </source>
</evidence>
<keyword evidence="3 7" id="KW-0479">Metal-binding</keyword>
<proteinExistence type="inferred from homology"/>
<comment type="pathway">
    <text evidence="7">Quinol/quinone metabolism; 1,4-dihydroxy-2-naphthoate biosynthesis; 1,4-dihydroxy-2-naphthoate from chorismate: step 2/7.</text>
</comment>
<dbReference type="Pfam" id="PF02776">
    <property type="entry name" value="TPP_enzyme_N"/>
    <property type="match status" value="1"/>
</dbReference>
<dbReference type="Gene3D" id="3.40.50.1220">
    <property type="entry name" value="TPP-binding domain"/>
    <property type="match status" value="1"/>
</dbReference>
<evidence type="ECO:0000256" key="4">
    <source>
        <dbReference type="ARBA" id="ARBA00022842"/>
    </source>
</evidence>
<feature type="domain" description="Thiamine pyrophosphate enzyme N-terminal TPP-binding" evidence="8">
    <location>
        <begin position="24"/>
        <end position="136"/>
    </location>
</feature>
<evidence type="ECO:0000256" key="2">
    <source>
        <dbReference type="ARBA" id="ARBA00022679"/>
    </source>
</evidence>
<evidence type="ECO:0000313" key="10">
    <source>
        <dbReference type="EMBL" id="MCS2610990.1"/>
    </source>
</evidence>
<comment type="function">
    <text evidence="7">Catalyzes the thiamine diphosphate-dependent decarboxylation of 2-oxoglutarate and the subsequent addition of the resulting succinic semialdehyde-thiamine pyrophosphate anion to isochorismate to yield 2-succinyl-5-enolpyruvyl-6-hydroxy-3-cyclohexene-1-carboxylate (SEPHCHC).</text>
</comment>
<accession>A0ABT2EHE4</accession>
<organism evidence="10 11">
    <name type="scientific">Halomonas dongshanensis</name>
    <dbReference type="NCBI Taxonomy" id="2890835"/>
    <lineage>
        <taxon>Bacteria</taxon>
        <taxon>Pseudomonadati</taxon>
        <taxon>Pseudomonadota</taxon>
        <taxon>Gammaproteobacteria</taxon>
        <taxon>Oceanospirillales</taxon>
        <taxon>Halomonadaceae</taxon>
        <taxon>Halomonas</taxon>
    </lineage>
</organism>
<keyword evidence="1 7" id="KW-0474">Menaquinone biosynthesis</keyword>
<evidence type="ECO:0000256" key="7">
    <source>
        <dbReference type="HAMAP-Rule" id="MF_01659"/>
    </source>
</evidence>
<dbReference type="EMBL" id="JAJISC010000009">
    <property type="protein sequence ID" value="MCS2610990.1"/>
    <property type="molecule type" value="Genomic_DNA"/>
</dbReference>
<comment type="cofactor">
    <cofactor evidence="7">
        <name>thiamine diphosphate</name>
        <dbReference type="ChEBI" id="CHEBI:58937"/>
    </cofactor>
    <text evidence="7">Binds 1 thiamine pyrophosphate per subunit.</text>
</comment>
<dbReference type="NCBIfam" id="TIGR00173">
    <property type="entry name" value="menD"/>
    <property type="match status" value="1"/>
</dbReference>
<dbReference type="Pfam" id="PF16582">
    <property type="entry name" value="TPP_enzyme_M_2"/>
    <property type="match status" value="1"/>
</dbReference>
<dbReference type="RefSeq" id="WP_259037483.1">
    <property type="nucleotide sequence ID" value="NZ_JAJISC010000009.1"/>
</dbReference>
<keyword evidence="2 7" id="KW-0808">Transferase</keyword>
<comment type="pathway">
    <text evidence="7">Quinol/quinone metabolism; menaquinone biosynthesis.</text>
</comment>
<dbReference type="PANTHER" id="PTHR42916">
    <property type="entry name" value="2-SUCCINYL-5-ENOLPYRUVYL-6-HYDROXY-3-CYCLOHEXENE-1-CARBOXYLATE SYNTHASE"/>
    <property type="match status" value="1"/>
</dbReference>
<dbReference type="InterPro" id="IPR032264">
    <property type="entry name" value="MenD_middle"/>
</dbReference>
<dbReference type="InterPro" id="IPR004433">
    <property type="entry name" value="MenaQ_synth_MenD"/>
</dbReference>
<gene>
    <name evidence="7 10" type="primary">menD</name>
    <name evidence="10" type="ORF">LLY24_16865</name>
</gene>
<comment type="similarity">
    <text evidence="7">Belongs to the TPP enzyme family. MenD subfamily.</text>
</comment>
<reference evidence="10" key="1">
    <citation type="submission" date="2021-11" db="EMBL/GenBank/DDBJ databases">
        <title>Halomonas sp., isolated from a coastal aquaculture zone in Dongshan Bay.</title>
        <authorList>
            <person name="Lin W."/>
        </authorList>
    </citation>
    <scope>NUCLEOTIDE SEQUENCE</scope>
    <source>
        <strain evidence="10">Yzlin-01</strain>
    </source>
</reference>
<keyword evidence="4 7" id="KW-0460">Magnesium</keyword>
<evidence type="ECO:0000259" key="9">
    <source>
        <dbReference type="Pfam" id="PF16582"/>
    </source>
</evidence>
<dbReference type="GO" id="GO:0070204">
    <property type="term" value="F:2-succinyl-5-enolpyruvyl-6-hydroxy-3-cyclohexene-1-carboxylic-acid synthase activity"/>
    <property type="evidence" value="ECO:0007669"/>
    <property type="project" value="UniProtKB-EC"/>
</dbReference>
<dbReference type="PANTHER" id="PTHR42916:SF1">
    <property type="entry name" value="PROTEIN PHYLLO, CHLOROPLASTIC"/>
    <property type="match status" value="1"/>
</dbReference>
<keyword evidence="5 7" id="KW-0786">Thiamine pyrophosphate</keyword>
<comment type="subunit">
    <text evidence="7">Homodimer.</text>
</comment>
<comment type="cofactor">
    <cofactor evidence="7">
        <name>Mg(2+)</name>
        <dbReference type="ChEBI" id="CHEBI:18420"/>
    </cofactor>
    <cofactor evidence="7">
        <name>Mn(2+)</name>
        <dbReference type="ChEBI" id="CHEBI:29035"/>
    </cofactor>
</comment>
<evidence type="ECO:0000313" key="11">
    <source>
        <dbReference type="Proteomes" id="UP001165542"/>
    </source>
</evidence>
<comment type="catalytic activity">
    <reaction evidence="7">
        <text>isochorismate + 2-oxoglutarate + H(+) = 5-enolpyruvoyl-6-hydroxy-2-succinyl-cyclohex-3-ene-1-carboxylate + CO2</text>
        <dbReference type="Rhea" id="RHEA:25593"/>
        <dbReference type="ChEBI" id="CHEBI:15378"/>
        <dbReference type="ChEBI" id="CHEBI:16526"/>
        <dbReference type="ChEBI" id="CHEBI:16810"/>
        <dbReference type="ChEBI" id="CHEBI:29780"/>
        <dbReference type="ChEBI" id="CHEBI:58818"/>
        <dbReference type="EC" id="2.2.1.9"/>
    </reaction>
</comment>
<dbReference type="HAMAP" id="MF_01659">
    <property type="entry name" value="MenD"/>
    <property type="match status" value="1"/>
</dbReference>
<dbReference type="CDD" id="cd02009">
    <property type="entry name" value="TPP_SHCHC_synthase"/>
    <property type="match status" value="1"/>
</dbReference>
<protein>
    <recommendedName>
        <fullName evidence="7">2-succinyl-5-enolpyruvyl-6-hydroxy-3-cyclohexene-1-carboxylate synthase</fullName>
        <shortName evidence="7">SEPHCHC synthase</shortName>
        <ecNumber evidence="7">2.2.1.9</ecNumber>
    </recommendedName>
    <alternativeName>
        <fullName evidence="7">Menaquinone biosynthesis protein MenD</fullName>
    </alternativeName>
</protein>
<dbReference type="EC" id="2.2.1.9" evidence="7"/>
<evidence type="ECO:0000259" key="8">
    <source>
        <dbReference type="Pfam" id="PF02776"/>
    </source>
</evidence>
<dbReference type="Gene3D" id="3.40.50.970">
    <property type="match status" value="2"/>
</dbReference>
<dbReference type="Proteomes" id="UP001165542">
    <property type="component" value="Unassembled WGS sequence"/>
</dbReference>
<evidence type="ECO:0000256" key="5">
    <source>
        <dbReference type="ARBA" id="ARBA00023052"/>
    </source>
</evidence>
<name>A0ABT2EHE4_9GAMM</name>
<dbReference type="InterPro" id="IPR012001">
    <property type="entry name" value="Thiamin_PyroP_enz_TPP-bd_dom"/>
</dbReference>
<dbReference type="PIRSF" id="PIRSF004983">
    <property type="entry name" value="MenD"/>
    <property type="match status" value="1"/>
</dbReference>
<keyword evidence="6 7" id="KW-0464">Manganese</keyword>
<dbReference type="CDD" id="cd07037">
    <property type="entry name" value="TPP_PYR_MenD"/>
    <property type="match status" value="1"/>
</dbReference>
<comment type="caution">
    <text evidence="10">The sequence shown here is derived from an EMBL/GenBank/DDBJ whole genome shotgun (WGS) entry which is preliminary data.</text>
</comment>
<sequence length="578" mass="62843">MIAPDIAEATPFPRCHATINHVWAALLLEELYRHGVRDIVVAPGSRSAPLAVSAQRHPRLCCHTHFDERGLGFLALGLSRASKRPVALITTSGSAVANLYPAIVEAYQLGTPLIALTADRPSELVDNGNNQAIDQRDIFARHVIDQRDFPPPTTSLSAAFVLSTLDHALARQRATSGPLHLNCRYREPLYAPQEDTSSYLAPLGAWLDHDTPWSAWHSTPLTCAPQSDWATFSAQRGVIVVGRIDDPREAQSIKALAATLGWPLLADLQSQLRFDTHSLLHTDLALLDTAFAHELERAEVLLQFGGRLISKRLAQFIARHAWHDYWFVDHAVASLDPDTCIQRRLVGPASAFVAVHPVTSRSPWHDLAALQARTRRHLEGLDTRFSELGVCHRLCTLIKGELFVGNSLPARVMNMLGAANPDIERVLCNRGASGIDGLIASACGVALTHASATTLLLGDVSALHDLNSLALVNALDAPFIVIVLNNAGGSIFHLLPVPADPQVRDRCFVHSHDTTFRHAAAMFGLAYQAPTTLEAFEHAYRCALGQGATLIEVRLPSQEVADELDALRSALSGMSHDA</sequence>
<keyword evidence="11" id="KW-1185">Reference proteome</keyword>